<keyword evidence="1" id="KW-0812">Transmembrane</keyword>
<dbReference type="EMBL" id="JAAKFZ010000004">
    <property type="protein sequence ID" value="NGL83601.1"/>
    <property type="molecule type" value="Genomic_DNA"/>
</dbReference>
<evidence type="ECO:0000313" key="2">
    <source>
        <dbReference type="EMBL" id="NGL83601.1"/>
    </source>
</evidence>
<feature type="transmembrane region" description="Helical" evidence="1">
    <location>
        <begin position="65"/>
        <end position="83"/>
    </location>
</feature>
<dbReference type="Proteomes" id="UP000479499">
    <property type="component" value="Unassembled WGS sequence"/>
</dbReference>
<evidence type="ECO:0000313" key="3">
    <source>
        <dbReference type="Proteomes" id="UP000479499"/>
    </source>
</evidence>
<dbReference type="GeneID" id="83704092"/>
<dbReference type="AlphaFoldDB" id="A0A6M1KX14"/>
<reference evidence="2 3" key="1">
    <citation type="submission" date="2020-02" db="EMBL/GenBank/DDBJ databases">
        <title>M-like protein SrM is not crucial to the virulence of a novel isolate of Streptococcus equi subsp. ruminatorum from Macaca mulatta.</title>
        <authorList>
            <person name="Guo G."/>
            <person name="Cheng L."/>
            <person name="Zhang W."/>
        </authorList>
    </citation>
    <scope>NUCLEOTIDE SEQUENCE [LARGE SCALE GENOMIC DNA]</scope>
    <source>
        <strain evidence="2 3">FJ1804</strain>
    </source>
</reference>
<evidence type="ECO:0000256" key="1">
    <source>
        <dbReference type="SAM" id="Phobius"/>
    </source>
</evidence>
<proteinExistence type="predicted"/>
<organism evidence="2 3">
    <name type="scientific">Streptococcus equi subsp. ruminatorum</name>
    <dbReference type="NCBI Taxonomy" id="254358"/>
    <lineage>
        <taxon>Bacteria</taxon>
        <taxon>Bacillati</taxon>
        <taxon>Bacillota</taxon>
        <taxon>Bacilli</taxon>
        <taxon>Lactobacillales</taxon>
        <taxon>Streptococcaceae</taxon>
        <taxon>Streptococcus</taxon>
    </lineage>
</organism>
<accession>A0A6M1KX14</accession>
<feature type="transmembrane region" description="Helical" evidence="1">
    <location>
        <begin position="12"/>
        <end position="31"/>
    </location>
</feature>
<keyword evidence="1" id="KW-0472">Membrane</keyword>
<gene>
    <name evidence="2" type="ORF">G5B50_02290</name>
</gene>
<name>A0A6M1KX14_9STRE</name>
<protein>
    <submittedName>
        <fullName evidence="2">Uncharacterized protein</fullName>
    </submittedName>
</protein>
<dbReference type="RefSeq" id="WP_021320323.1">
    <property type="nucleotide sequence ID" value="NZ_JAAKFZ010000004.1"/>
</dbReference>
<comment type="caution">
    <text evidence="2">The sequence shown here is derived from an EMBL/GenBank/DDBJ whole genome shotgun (WGS) entry which is preliminary data.</text>
</comment>
<sequence length="92" mass="10642">MGKRIMTDIKWGSMLYLFLVVIDLMIELFQIDESGTVITLFGIKIISRITLHELNTTFLLDNRLLLSYAVTISLCLLVGYFWTRRGSKEPLK</sequence>
<keyword evidence="1" id="KW-1133">Transmembrane helix</keyword>